<evidence type="ECO:0000256" key="2">
    <source>
        <dbReference type="ARBA" id="ARBA00006375"/>
    </source>
</evidence>
<keyword evidence="3" id="KW-0813">Transport</keyword>
<evidence type="ECO:0000256" key="4">
    <source>
        <dbReference type="ARBA" id="ARBA00022692"/>
    </source>
</evidence>
<dbReference type="InterPro" id="IPR044712">
    <property type="entry name" value="SLC25A32-like"/>
</dbReference>
<dbReference type="InterPro" id="IPR023395">
    <property type="entry name" value="MCP_dom_sf"/>
</dbReference>
<accession>A0A077TH43</accession>
<dbReference type="GO" id="GO:0055085">
    <property type="term" value="P:transmembrane transport"/>
    <property type="evidence" value="ECO:0007669"/>
    <property type="project" value="InterPro"/>
</dbReference>
<dbReference type="PANTHER" id="PTHR45683">
    <property type="entry name" value="MITOCHONDRIAL NICOTINAMIDE ADENINE DINUCLEOTIDE TRANSPORTER 1-RELATED-RELATED"/>
    <property type="match status" value="1"/>
</dbReference>
<dbReference type="InterPro" id="IPR018108">
    <property type="entry name" value="MCP_transmembrane"/>
</dbReference>
<evidence type="ECO:0000256" key="5">
    <source>
        <dbReference type="ARBA" id="ARBA00022737"/>
    </source>
</evidence>
<keyword evidence="7" id="KW-0472">Membrane</keyword>
<keyword evidence="5" id="KW-0677">Repeat</keyword>
<dbReference type="RefSeq" id="XP_016653067.1">
    <property type="nucleotide sequence ID" value="XM_016798566.1"/>
</dbReference>
<reference evidence="10" key="2">
    <citation type="submission" date="2014-05" db="EMBL/GenBank/DDBJ databases">
        <authorList>
            <person name="Aslett M.A."/>
            <person name="De Silva N."/>
        </authorList>
    </citation>
    <scope>NUCLEOTIDE SEQUENCE</scope>
    <source>
        <strain evidence="10">AS</strain>
    </source>
</reference>
<name>A0A077TH43_PLACU</name>
<dbReference type="EMBL" id="LK022879">
    <property type="protein sequence ID" value="VTZ66809.1"/>
    <property type="molecule type" value="Genomic_DNA"/>
</dbReference>
<keyword evidence="11" id="KW-1185">Reference proteome</keyword>
<proteinExistence type="inferred from homology"/>
<comment type="subcellular location">
    <subcellularLocation>
        <location evidence="1">Membrane</location>
        <topology evidence="1">Multi-pass membrane protein</topology>
    </subcellularLocation>
</comment>
<keyword evidence="4" id="KW-0812">Transmembrane</keyword>
<dbReference type="GO" id="GO:0006862">
    <property type="term" value="P:nucleotide transport"/>
    <property type="evidence" value="ECO:0007669"/>
    <property type="project" value="InterPro"/>
</dbReference>
<dbReference type="Pfam" id="PF00153">
    <property type="entry name" value="Mito_carr"/>
    <property type="match status" value="1"/>
</dbReference>
<dbReference type="GO" id="GO:0016020">
    <property type="term" value="C:membrane"/>
    <property type="evidence" value="ECO:0007669"/>
    <property type="project" value="UniProtKB-SubCell"/>
</dbReference>
<dbReference type="Gene3D" id="1.50.40.10">
    <property type="entry name" value="Mitochondrial carrier domain"/>
    <property type="match status" value="1"/>
</dbReference>
<gene>
    <name evidence="9" type="ORF">PCHAJ_000020600</name>
    <name evidence="10" type="ORF">PCHAS_0203100</name>
    <name evidence="8" type="ORF">PCHCB_000020600</name>
</gene>
<keyword evidence="6" id="KW-1133">Transmembrane helix</keyword>
<sequence length="360" mass="42254">MLIQKYDEKPKFDIGISPLYLISYPIYNIQCRSILYKYLNVSNDHIKYNQPIHVNNLNIKTYIIYIINSLQQIYNNEGVTGLYSGLVPMVAHLVSKKSIYYFLENIHFYISRKLRRGKKKDTIDKKDTAARDSRFLSEKENSNNFIGDNINFNIVKHMIFVKDENDFVKKKKKKDNFHLSFYHTFYEYISCIISYPLLNISTKLIIFEDHTKSLLQNLKDIIHFTYVYDGMHGFFRGINNYLIIQSVDKFLNCFLYKKFSNNCSYDKVLTIKVVLSTCLNTIMAPYIHYSILDRSQSHIPTLCRDTTFSQFFCNFHWKSHLSNVSVGLAVAGIQLIIIALMPKDASKNDELVDQEPDEYV</sequence>
<evidence type="ECO:0000256" key="7">
    <source>
        <dbReference type="ARBA" id="ARBA00023136"/>
    </source>
</evidence>
<dbReference type="KEGG" id="pcb:PCHAS_0203100"/>
<dbReference type="EMBL" id="LT608168">
    <property type="protein sequence ID" value="SCL96456.1"/>
    <property type="molecule type" value="Genomic_DNA"/>
</dbReference>
<dbReference type="Proteomes" id="UP000195489">
    <property type="component" value="Chromosome 2"/>
</dbReference>
<dbReference type="SUPFAM" id="SSF103506">
    <property type="entry name" value="Mitochondrial carrier"/>
    <property type="match status" value="1"/>
</dbReference>
<dbReference type="Proteomes" id="UP000071118">
    <property type="component" value="Chromosome 2"/>
</dbReference>
<protein>
    <submittedName>
        <fullName evidence="10">Mitochondrial carrier protein, putative</fullName>
    </submittedName>
</protein>
<evidence type="ECO:0000313" key="13">
    <source>
        <dbReference type="Proteomes" id="UP000507163"/>
    </source>
</evidence>
<reference evidence="12 13" key="3">
    <citation type="submission" date="2016-08" db="EMBL/GenBank/DDBJ databases">
        <authorList>
            <consortium name="Pathogen Informatics"/>
        </authorList>
    </citation>
    <scope>NUCLEOTIDE SEQUENCE [LARGE SCALE GENOMIC DNA]</scope>
    <source>
        <strain evidence="9 13">AJ</strain>
        <strain evidence="10">AS</strain>
        <strain evidence="8 12">CB</strain>
    </source>
</reference>
<evidence type="ECO:0000256" key="6">
    <source>
        <dbReference type="ARBA" id="ARBA00022989"/>
    </source>
</evidence>
<reference evidence="10 11" key="1">
    <citation type="journal article" date="2014" name="BMC Biol.">
        <title>A comprehensive evaluation of rodent malaria parasite genomes and gene expression.</title>
        <authorList>
            <person name="Otto T.D."/>
            <person name="Bohme U."/>
            <person name="Jackson A.P."/>
            <person name="Hunt M."/>
            <person name="Franke-Fayard B."/>
            <person name="Hoeijmakers W.A."/>
            <person name="Religa A.A."/>
            <person name="Robertson L."/>
            <person name="Sanders M."/>
            <person name="Ogun S.A."/>
            <person name="Cunningham D."/>
            <person name="Erhart A."/>
            <person name="Billker O."/>
            <person name="Khan S.M."/>
            <person name="Stunnenberg H.G."/>
            <person name="Langhorne J."/>
            <person name="Holder A.A."/>
            <person name="Waters A.P."/>
            <person name="Newbold C.I."/>
            <person name="Pain A."/>
            <person name="Berriman M."/>
            <person name="Janse C.J."/>
        </authorList>
    </citation>
    <scope>NUCLEOTIDE SEQUENCE [LARGE SCALE GENOMIC DNA]</scope>
    <source>
        <strain evidence="10 11">AS</strain>
    </source>
</reference>
<dbReference type="GeneID" id="3495520"/>
<evidence type="ECO:0000313" key="12">
    <source>
        <dbReference type="Proteomes" id="UP000195489"/>
    </source>
</evidence>
<evidence type="ECO:0000313" key="8">
    <source>
        <dbReference type="EMBL" id="SCL96213.1"/>
    </source>
</evidence>
<evidence type="ECO:0000256" key="3">
    <source>
        <dbReference type="ARBA" id="ARBA00022448"/>
    </source>
</evidence>
<evidence type="ECO:0000313" key="11">
    <source>
        <dbReference type="Proteomes" id="UP000071118"/>
    </source>
</evidence>
<dbReference type="AlphaFoldDB" id="A0A077TH43"/>
<evidence type="ECO:0000313" key="10">
    <source>
        <dbReference type="EMBL" id="VTZ66809.1"/>
    </source>
</evidence>
<dbReference type="VEuPathDB" id="PlasmoDB:PCHAS_0203100"/>
<dbReference type="Proteomes" id="UP000507163">
    <property type="component" value="Chromosome 2"/>
</dbReference>
<dbReference type="EMBL" id="LT608154">
    <property type="protein sequence ID" value="SCL96213.1"/>
    <property type="molecule type" value="Genomic_DNA"/>
</dbReference>
<organism evidence="8 12">
    <name type="scientific">Plasmodium chabaudi chabaudi</name>
    <dbReference type="NCBI Taxonomy" id="31271"/>
    <lineage>
        <taxon>Eukaryota</taxon>
        <taxon>Sar</taxon>
        <taxon>Alveolata</taxon>
        <taxon>Apicomplexa</taxon>
        <taxon>Aconoidasida</taxon>
        <taxon>Haemosporida</taxon>
        <taxon>Plasmodiidae</taxon>
        <taxon>Plasmodium</taxon>
        <taxon>Plasmodium (Vinckeia)</taxon>
    </lineage>
</organism>
<dbReference type="OrthoDB" id="10253709at2759"/>
<comment type="similarity">
    <text evidence="2">Belongs to the mitochondrial carrier (TC 2.A.29) family.</text>
</comment>
<evidence type="ECO:0000256" key="1">
    <source>
        <dbReference type="ARBA" id="ARBA00004141"/>
    </source>
</evidence>
<evidence type="ECO:0000313" key="9">
    <source>
        <dbReference type="EMBL" id="SCL96456.1"/>
    </source>
</evidence>